<sequence length="462" mass="51448">MKRVYTWFIAAILCGGLLSACAPQSDSSSPSGSIKVLAPLNNSKGGYSLGIMELLGINDLQSLAGKFARFFFSPKVVDQKLYGVAPKSRFIRNVNGDYIPANEMTQQLVTIYGHIQNLALLDKELGLAGLLTYPRDVGVAVKVKGKNRNNNAFYDGKTDSMLFVPFTNQGLPIAVNGGILAHEHFHSLFYKLVLNTPSAQVHDRADFLDKTFIEERAMSDRIGMPADSDVSELSETQAHLYYHMALLRGMNEGLADFWGWMYTGDTDFISHSLPSEKSSRSLKSYQKADKLALPTEAQIKNFISVLHARGGNRHMSDLITGGSYSIGTSFARTMKSFTDVYAKSRKLEDRQARRQVAKLVIKVLPQMKKDFEQLGDLKFYSPLQFLKTLQASVSDMSEAECGFLSTLMSNSASDRKETYICKNEEGWKIQSEEKKVEQNKDDAVTESREETGIPAIFSEVQK</sequence>
<evidence type="ECO:0000256" key="1">
    <source>
        <dbReference type="SAM" id="MobiDB-lite"/>
    </source>
</evidence>
<gene>
    <name evidence="3" type="ORF">MNR06_14560</name>
</gene>
<reference evidence="3" key="1">
    <citation type="submission" date="2022-03" db="EMBL/GenBank/DDBJ databases">
        <title>Genome Identification and Characterization of new species Bdellovibrio reynosense LBG001 sp. nov. from a Mexico soil sample.</title>
        <authorList>
            <person name="Camilli A."/>
            <person name="Ajao Y."/>
            <person name="Guo X."/>
        </authorList>
    </citation>
    <scope>NUCLEOTIDE SEQUENCE</scope>
    <source>
        <strain evidence="3">LBG001</strain>
    </source>
</reference>
<keyword evidence="2" id="KW-0732">Signal</keyword>
<dbReference type="PROSITE" id="PS51257">
    <property type="entry name" value="PROKAR_LIPOPROTEIN"/>
    <property type="match status" value="1"/>
</dbReference>
<accession>A0ABY4C7G2</accession>
<evidence type="ECO:0000313" key="4">
    <source>
        <dbReference type="Proteomes" id="UP000830116"/>
    </source>
</evidence>
<evidence type="ECO:0000313" key="3">
    <source>
        <dbReference type="EMBL" id="UOF00921.1"/>
    </source>
</evidence>
<feature type="signal peptide" evidence="2">
    <location>
        <begin position="1"/>
        <end position="22"/>
    </location>
</feature>
<feature type="compositionally biased region" description="Basic and acidic residues" evidence="1">
    <location>
        <begin position="432"/>
        <end position="451"/>
    </location>
</feature>
<proteinExistence type="predicted"/>
<dbReference type="SUPFAM" id="SSF55486">
    <property type="entry name" value="Metalloproteases ('zincins'), catalytic domain"/>
    <property type="match status" value="1"/>
</dbReference>
<evidence type="ECO:0008006" key="5">
    <source>
        <dbReference type="Google" id="ProtNLM"/>
    </source>
</evidence>
<dbReference type="RefSeq" id="WP_243537115.1">
    <property type="nucleotide sequence ID" value="NZ_CP093442.1"/>
</dbReference>
<organism evidence="3 4">
    <name type="scientific">Bdellovibrio reynosensis</name>
    <dbReference type="NCBI Taxonomy" id="2835041"/>
    <lineage>
        <taxon>Bacteria</taxon>
        <taxon>Pseudomonadati</taxon>
        <taxon>Bdellovibrionota</taxon>
        <taxon>Bdellovibrionia</taxon>
        <taxon>Bdellovibrionales</taxon>
        <taxon>Pseudobdellovibrionaceae</taxon>
        <taxon>Bdellovibrio</taxon>
    </lineage>
</organism>
<name>A0ABY4C7G2_9BACT</name>
<protein>
    <recommendedName>
        <fullName evidence="5">DUF1570 domain-containing protein</fullName>
    </recommendedName>
</protein>
<keyword evidence="4" id="KW-1185">Reference proteome</keyword>
<evidence type="ECO:0000256" key="2">
    <source>
        <dbReference type="SAM" id="SignalP"/>
    </source>
</evidence>
<dbReference type="Proteomes" id="UP000830116">
    <property type="component" value="Chromosome"/>
</dbReference>
<feature type="region of interest" description="Disordered" evidence="1">
    <location>
        <begin position="432"/>
        <end position="462"/>
    </location>
</feature>
<dbReference type="EMBL" id="CP093442">
    <property type="protein sequence ID" value="UOF00921.1"/>
    <property type="molecule type" value="Genomic_DNA"/>
</dbReference>
<feature type="chain" id="PRO_5046603828" description="DUF1570 domain-containing protein" evidence="2">
    <location>
        <begin position="23"/>
        <end position="462"/>
    </location>
</feature>